<dbReference type="AlphaFoldDB" id="X0WU67"/>
<feature type="non-terminal residue" evidence="1">
    <location>
        <position position="1"/>
    </location>
</feature>
<dbReference type="EMBL" id="BARS01032586">
    <property type="protein sequence ID" value="GAG16276.1"/>
    <property type="molecule type" value="Genomic_DNA"/>
</dbReference>
<sequence>ASLPDAIGNRFNLDSPIGGNYWDDITTRFPDCDDDDNDGFYDCTYEILLGGNDYLPWATENGWKAITVALDIKPGSCENEVNIRRRGVKFPVVILGTEGFNVNDIDLSSLELAGVSPKRWAIKDVAIEGQCDGFGTDEYDDLILMFKTKEIVKALGEVADEDPVTLTLTGELNDGIQIIGEDTILFVKKGKHQNKELKKLLKKVKFRKFRKFKKLKSNHKHK</sequence>
<accession>X0WU67</accession>
<name>X0WU67_9ZZZZ</name>
<organism evidence="1">
    <name type="scientific">marine sediment metagenome</name>
    <dbReference type="NCBI Taxonomy" id="412755"/>
    <lineage>
        <taxon>unclassified sequences</taxon>
        <taxon>metagenomes</taxon>
        <taxon>ecological metagenomes</taxon>
    </lineage>
</organism>
<comment type="caution">
    <text evidence="1">The sequence shown here is derived from an EMBL/GenBank/DDBJ whole genome shotgun (WGS) entry which is preliminary data.</text>
</comment>
<evidence type="ECO:0000313" key="1">
    <source>
        <dbReference type="EMBL" id="GAG16276.1"/>
    </source>
</evidence>
<protein>
    <submittedName>
        <fullName evidence="1">Uncharacterized protein</fullName>
    </submittedName>
</protein>
<proteinExistence type="predicted"/>
<gene>
    <name evidence="1" type="ORF">S01H1_50566</name>
</gene>
<reference evidence="1" key="1">
    <citation type="journal article" date="2014" name="Front. Microbiol.">
        <title>High frequency of phylogenetically diverse reductive dehalogenase-homologous genes in deep subseafloor sedimentary metagenomes.</title>
        <authorList>
            <person name="Kawai M."/>
            <person name="Futagami T."/>
            <person name="Toyoda A."/>
            <person name="Takaki Y."/>
            <person name="Nishi S."/>
            <person name="Hori S."/>
            <person name="Arai W."/>
            <person name="Tsubouchi T."/>
            <person name="Morono Y."/>
            <person name="Uchiyama I."/>
            <person name="Ito T."/>
            <person name="Fujiyama A."/>
            <person name="Inagaki F."/>
            <person name="Takami H."/>
        </authorList>
    </citation>
    <scope>NUCLEOTIDE SEQUENCE</scope>
    <source>
        <strain evidence="1">Expedition CK06-06</strain>
    </source>
</reference>